<dbReference type="PANTHER" id="PTHR46558:SF15">
    <property type="entry name" value="HELIX-TURN-HELIX DOMAIN PROTEIN"/>
    <property type="match status" value="1"/>
</dbReference>
<name>A0A512PNL8_9LACO</name>
<comment type="caution">
    <text evidence="4">The sequence shown here is derived from an EMBL/GenBank/DDBJ whole genome shotgun (WGS) entry which is preliminary data.</text>
</comment>
<feature type="domain" description="HTH cro/C1-type" evidence="3">
    <location>
        <begin position="6"/>
        <end position="60"/>
    </location>
</feature>
<gene>
    <name evidence="4" type="ORF">LRA02_16640</name>
</gene>
<dbReference type="AlphaFoldDB" id="A0A512PNL8"/>
<keyword evidence="2" id="KW-1133">Transmembrane helix</keyword>
<dbReference type="SMART" id="SM00530">
    <property type="entry name" value="HTH_XRE"/>
    <property type="match status" value="1"/>
</dbReference>
<accession>A0A512PNL8</accession>
<keyword evidence="2" id="KW-0472">Membrane</keyword>
<dbReference type="STRING" id="1423795.FD12_GL002464"/>
<feature type="transmembrane region" description="Helical" evidence="2">
    <location>
        <begin position="167"/>
        <end position="186"/>
    </location>
</feature>
<evidence type="ECO:0000259" key="3">
    <source>
        <dbReference type="PROSITE" id="PS50943"/>
    </source>
</evidence>
<sequence>MLATILKQKRAELGFTQSAVAQKLHVRRQTISSWETGKSYPDIPTLVAISNLYDLSLDYMLKGDERYIKQVKKDYQLINQKKDSRWLNRALGIVLALTLLPVAFTPFVQTDSQARWIGIIAMISALILIPLSYLKLKSFYHGDSKDLFVPKSMGVGITINPNHPLGFLIWLVLEVTLFGFFIYMLLTPA</sequence>
<organism evidence="4 5">
    <name type="scientific">Lentilactobacillus rapi</name>
    <dbReference type="NCBI Taxonomy" id="481723"/>
    <lineage>
        <taxon>Bacteria</taxon>
        <taxon>Bacillati</taxon>
        <taxon>Bacillota</taxon>
        <taxon>Bacilli</taxon>
        <taxon>Lactobacillales</taxon>
        <taxon>Lactobacillaceae</taxon>
        <taxon>Lentilactobacillus</taxon>
    </lineage>
</organism>
<dbReference type="GO" id="GO:0003677">
    <property type="term" value="F:DNA binding"/>
    <property type="evidence" value="ECO:0007669"/>
    <property type="project" value="UniProtKB-KW"/>
</dbReference>
<dbReference type="PROSITE" id="PS50943">
    <property type="entry name" value="HTH_CROC1"/>
    <property type="match status" value="1"/>
</dbReference>
<dbReference type="CDD" id="cd00093">
    <property type="entry name" value="HTH_XRE"/>
    <property type="match status" value="1"/>
</dbReference>
<evidence type="ECO:0000313" key="4">
    <source>
        <dbReference type="EMBL" id="GEP72796.1"/>
    </source>
</evidence>
<dbReference type="RefSeq" id="WP_162258712.1">
    <property type="nucleotide sequence ID" value="NZ_BKAM01000033.1"/>
</dbReference>
<dbReference type="Gene3D" id="1.10.260.40">
    <property type="entry name" value="lambda repressor-like DNA-binding domains"/>
    <property type="match status" value="1"/>
</dbReference>
<reference evidence="4 5" key="1">
    <citation type="submission" date="2019-07" db="EMBL/GenBank/DDBJ databases">
        <title>Whole genome shotgun sequence of Lactobacillus rapi NBRC 109618.</title>
        <authorList>
            <person name="Hosoyama A."/>
            <person name="Uohara A."/>
            <person name="Ohji S."/>
            <person name="Ichikawa N."/>
        </authorList>
    </citation>
    <scope>NUCLEOTIDE SEQUENCE [LARGE SCALE GENOMIC DNA]</scope>
    <source>
        <strain evidence="4 5">NBRC 109618</strain>
    </source>
</reference>
<evidence type="ECO:0000256" key="1">
    <source>
        <dbReference type="ARBA" id="ARBA00023125"/>
    </source>
</evidence>
<feature type="transmembrane region" description="Helical" evidence="2">
    <location>
        <begin position="86"/>
        <end position="108"/>
    </location>
</feature>
<keyword evidence="1" id="KW-0238">DNA-binding</keyword>
<evidence type="ECO:0000256" key="2">
    <source>
        <dbReference type="SAM" id="Phobius"/>
    </source>
</evidence>
<proteinExistence type="predicted"/>
<dbReference type="Proteomes" id="UP000321569">
    <property type="component" value="Unassembled WGS sequence"/>
</dbReference>
<feature type="transmembrane region" description="Helical" evidence="2">
    <location>
        <begin position="114"/>
        <end position="134"/>
    </location>
</feature>
<dbReference type="PANTHER" id="PTHR46558">
    <property type="entry name" value="TRACRIPTIONAL REGULATORY PROTEIN-RELATED-RELATED"/>
    <property type="match status" value="1"/>
</dbReference>
<keyword evidence="2" id="KW-0812">Transmembrane</keyword>
<dbReference type="SUPFAM" id="SSF47413">
    <property type="entry name" value="lambda repressor-like DNA-binding domains"/>
    <property type="match status" value="1"/>
</dbReference>
<protein>
    <recommendedName>
        <fullName evidence="3">HTH cro/C1-type domain-containing protein</fullName>
    </recommendedName>
</protein>
<dbReference type="Pfam" id="PF01381">
    <property type="entry name" value="HTH_3"/>
    <property type="match status" value="1"/>
</dbReference>
<dbReference type="InterPro" id="IPR001387">
    <property type="entry name" value="Cro/C1-type_HTH"/>
</dbReference>
<dbReference type="InterPro" id="IPR010982">
    <property type="entry name" value="Lambda_DNA-bd_dom_sf"/>
</dbReference>
<dbReference type="EMBL" id="BKAM01000033">
    <property type="protein sequence ID" value="GEP72796.1"/>
    <property type="molecule type" value="Genomic_DNA"/>
</dbReference>
<evidence type="ECO:0000313" key="5">
    <source>
        <dbReference type="Proteomes" id="UP000321569"/>
    </source>
</evidence>